<gene>
    <name evidence="2" type="ORF">C1H71_01555</name>
</gene>
<dbReference type="EMBL" id="CP025781">
    <property type="protein sequence ID" value="QBC42374.1"/>
    <property type="molecule type" value="Genomic_DNA"/>
</dbReference>
<keyword evidence="3" id="KW-1185">Reference proteome</keyword>
<evidence type="ECO:0000256" key="1">
    <source>
        <dbReference type="SAM" id="Phobius"/>
    </source>
</evidence>
<proteinExistence type="predicted"/>
<dbReference type="RefSeq" id="WP_130104997.1">
    <property type="nucleotide sequence ID" value="NZ_CP025781.1"/>
</dbReference>
<sequence length="400" mass="43426">MKQSTYCVVAKMQRESGFGLIEMMVSMVIALLASVAIYQTFNSSEGFRRSTLGNGNAQSSGGIAVIQIQKDLERAGYGISINRALNCNVVSINSQFSNFPLVPVLIDRGARSDRITILYGNSNAGGMPALFGEATNHSNGDDQFANILLAGQYKANDLVVIWPDSGSGSAANCPLFQVTCTNGNCPAGNRPISTKDFALGHRDNAWNSRNQNAPFPESLPLSTTRLMNFGSMVRRSYCAYQSGNPNGCNGASNLSDGSLISQDALDGKTALDGKWKTTTENIVQLKAEYGLDTGSGADHIANTVQKWTNTTPSDHKTWKQLIAIRYAVLVRSAYAEKPDRNGQCSATKSGQKFKWAGGYFSEPENTLGSNTDWKCYRYSVHETVVPLRNQLILNQPDLIK</sequence>
<keyword evidence="1" id="KW-0472">Membrane</keyword>
<dbReference type="KEGG" id="ifl:C1H71_01555"/>
<dbReference type="GO" id="GO:0043683">
    <property type="term" value="P:type IV pilus assembly"/>
    <property type="evidence" value="ECO:0007669"/>
    <property type="project" value="InterPro"/>
</dbReference>
<evidence type="ECO:0008006" key="4">
    <source>
        <dbReference type="Google" id="ProtNLM"/>
    </source>
</evidence>
<keyword evidence="1" id="KW-0812">Transmembrane</keyword>
<dbReference type="Pfam" id="PF07963">
    <property type="entry name" value="N_methyl"/>
    <property type="match status" value="1"/>
</dbReference>
<dbReference type="InterPro" id="IPR032092">
    <property type="entry name" value="PilW"/>
</dbReference>
<protein>
    <recommendedName>
        <fullName evidence="4">Tfp pilus assembly protein PilW</fullName>
    </recommendedName>
</protein>
<dbReference type="Proteomes" id="UP000515917">
    <property type="component" value="Chromosome"/>
</dbReference>
<accession>A0A7G3G589</accession>
<reference evidence="2 3" key="1">
    <citation type="submission" date="2018-01" db="EMBL/GenBank/DDBJ databases">
        <title>Genome sequence of Iodobacter sp. strain PCH194 isolated from Indian Trans-Himalaya.</title>
        <authorList>
            <person name="Kumar V."/>
            <person name="Thakur V."/>
            <person name="Kumar S."/>
            <person name="Singh D."/>
        </authorList>
    </citation>
    <scope>NUCLEOTIDE SEQUENCE [LARGE SCALE GENOMIC DNA]</scope>
    <source>
        <strain evidence="2 3">PCH194</strain>
    </source>
</reference>
<keyword evidence="1" id="KW-1133">Transmembrane helix</keyword>
<dbReference type="InterPro" id="IPR012902">
    <property type="entry name" value="N_methyl_site"/>
</dbReference>
<organism evidence="2 3">
    <name type="scientific">Iodobacter fluviatilis</name>
    <dbReference type="NCBI Taxonomy" id="537"/>
    <lineage>
        <taxon>Bacteria</taxon>
        <taxon>Pseudomonadati</taxon>
        <taxon>Pseudomonadota</taxon>
        <taxon>Betaproteobacteria</taxon>
        <taxon>Neisseriales</taxon>
        <taxon>Chitinibacteraceae</taxon>
        <taxon>Iodobacter</taxon>
    </lineage>
</organism>
<dbReference type="AlphaFoldDB" id="A0A7G3G589"/>
<dbReference type="Pfam" id="PF16074">
    <property type="entry name" value="PilW"/>
    <property type="match status" value="1"/>
</dbReference>
<name>A0A7G3G589_9NEIS</name>
<evidence type="ECO:0000313" key="3">
    <source>
        <dbReference type="Proteomes" id="UP000515917"/>
    </source>
</evidence>
<feature type="transmembrane region" description="Helical" evidence="1">
    <location>
        <begin position="20"/>
        <end position="41"/>
    </location>
</feature>
<dbReference type="NCBIfam" id="TIGR02532">
    <property type="entry name" value="IV_pilin_GFxxxE"/>
    <property type="match status" value="1"/>
</dbReference>
<evidence type="ECO:0000313" key="2">
    <source>
        <dbReference type="EMBL" id="QBC42374.1"/>
    </source>
</evidence>